<accession>A0AAD5RNI7</accession>
<feature type="transmembrane region" description="Helical" evidence="2">
    <location>
        <begin position="179"/>
        <end position="196"/>
    </location>
</feature>
<reference evidence="3" key="1">
    <citation type="submission" date="2022-07" db="EMBL/GenBank/DDBJ databases">
        <title>Draft genome sequence of Zalerion maritima ATCC 34329, a (micro)plastics degrading marine fungus.</title>
        <authorList>
            <person name="Paco A."/>
            <person name="Goncalves M.F.M."/>
            <person name="Rocha-Santos T.A.P."/>
            <person name="Alves A."/>
        </authorList>
    </citation>
    <scope>NUCLEOTIDE SEQUENCE</scope>
    <source>
        <strain evidence="3">ATCC 34329</strain>
    </source>
</reference>
<name>A0AAD5RNI7_9PEZI</name>
<keyword evidence="2" id="KW-0472">Membrane</keyword>
<dbReference type="Pfam" id="PF11309">
    <property type="entry name" value="DUF3112"/>
    <property type="match status" value="1"/>
</dbReference>
<protein>
    <submittedName>
        <fullName evidence="3">Uncharacterized protein</fullName>
    </submittedName>
</protein>
<feature type="region of interest" description="Disordered" evidence="1">
    <location>
        <begin position="436"/>
        <end position="460"/>
    </location>
</feature>
<keyword evidence="2" id="KW-0812">Transmembrane</keyword>
<feature type="transmembrane region" description="Helical" evidence="2">
    <location>
        <begin position="244"/>
        <end position="265"/>
    </location>
</feature>
<organism evidence="3 4">
    <name type="scientific">Zalerion maritima</name>
    <dbReference type="NCBI Taxonomy" id="339359"/>
    <lineage>
        <taxon>Eukaryota</taxon>
        <taxon>Fungi</taxon>
        <taxon>Dikarya</taxon>
        <taxon>Ascomycota</taxon>
        <taxon>Pezizomycotina</taxon>
        <taxon>Sordariomycetes</taxon>
        <taxon>Lulworthiomycetidae</taxon>
        <taxon>Lulworthiales</taxon>
        <taxon>Lulworthiaceae</taxon>
        <taxon>Zalerion</taxon>
    </lineage>
</organism>
<keyword evidence="4" id="KW-1185">Reference proteome</keyword>
<feature type="transmembrane region" description="Helical" evidence="2">
    <location>
        <begin position="217"/>
        <end position="238"/>
    </location>
</feature>
<proteinExistence type="predicted"/>
<dbReference type="PANTHER" id="PTHR35184:SF1">
    <property type="entry name" value="INTEGRAL MEMBRANE PROTEIN"/>
    <property type="match status" value="1"/>
</dbReference>
<evidence type="ECO:0000313" key="3">
    <source>
        <dbReference type="EMBL" id="KAJ2898789.1"/>
    </source>
</evidence>
<dbReference type="EMBL" id="JAKWBI020000217">
    <property type="protein sequence ID" value="KAJ2898789.1"/>
    <property type="molecule type" value="Genomic_DNA"/>
</dbReference>
<gene>
    <name evidence="3" type="ORF">MKZ38_003659</name>
</gene>
<keyword evidence="2" id="KW-1133">Transmembrane helix</keyword>
<feature type="transmembrane region" description="Helical" evidence="2">
    <location>
        <begin position="285"/>
        <end position="309"/>
    </location>
</feature>
<evidence type="ECO:0000256" key="1">
    <source>
        <dbReference type="SAM" id="MobiDB-lite"/>
    </source>
</evidence>
<feature type="compositionally biased region" description="Basic and acidic residues" evidence="1">
    <location>
        <begin position="441"/>
        <end position="460"/>
    </location>
</feature>
<comment type="caution">
    <text evidence="3">The sequence shown here is derived from an EMBL/GenBank/DDBJ whole genome shotgun (WGS) entry which is preliminary data.</text>
</comment>
<evidence type="ECO:0000313" key="4">
    <source>
        <dbReference type="Proteomes" id="UP001201980"/>
    </source>
</evidence>
<dbReference type="AlphaFoldDB" id="A0AAD5RNI7"/>
<feature type="transmembrane region" description="Helical" evidence="2">
    <location>
        <begin position="403"/>
        <end position="422"/>
    </location>
</feature>
<dbReference type="InterPro" id="IPR021460">
    <property type="entry name" value="DUF3112"/>
</dbReference>
<feature type="transmembrane region" description="Helical" evidence="2">
    <location>
        <begin position="329"/>
        <end position="348"/>
    </location>
</feature>
<dbReference type="PANTHER" id="PTHR35184">
    <property type="entry name" value="YALI0C10208P"/>
    <property type="match status" value="1"/>
</dbReference>
<feature type="transmembrane region" description="Helical" evidence="2">
    <location>
        <begin position="368"/>
        <end position="388"/>
    </location>
</feature>
<sequence length="567" mass="60498">MAACGSNCRTSEPEGDTRYAAEEVLDGVQTDDSLAIIDQNTPHEDEGLGIPIGTMPADLQPLVTSAVLPAASELLQGIPAPISTSTSTSTSTLTLTLTFSEAATSSTAVAALVSSSPLLSVIATTGSLEPTSSLLPDAAAAAAAAASAAPVMAPVSREDAAERDPAKGAFLGGEPTRNVDLPLALVFLVLFALGAFRHISTYRANAKRGHKFLLSDLMFDFCMVRLLTCIFRAIWVFVDPRGVVLAANIFENGGASVIFAVNLFLAQRIVRAMHPEVGWHPIFGYASLFLIFSVPALIVTNIITLSVSFFSVGKSGQLEAAEDVLKFGVIWNMMLSVMPLIWIFLACAKPGPPPENFGTGGFRAKTALVVYSTSSLAFGAAIRLAAAFNPGAPDTDSALYSKAVFYITGFVLEILTVALYALTRIDLLFYVPDGSSGPGDYSKKPPAEGDEEKQGLSRDEVEREIRKLGVDHEVFKSHRGQTGRAPFFVLFFPEEPQRSADVDASLSDPTTMGGNYGALPPRLSRVSRRQSLMQAMWPERPPRPDRATLYLTAEKTPDAPFPEKDAT</sequence>
<feature type="region of interest" description="Disordered" evidence="1">
    <location>
        <begin position="501"/>
        <end position="522"/>
    </location>
</feature>
<dbReference type="Proteomes" id="UP001201980">
    <property type="component" value="Unassembled WGS sequence"/>
</dbReference>
<evidence type="ECO:0000256" key="2">
    <source>
        <dbReference type="SAM" id="Phobius"/>
    </source>
</evidence>